<evidence type="ECO:0000256" key="4">
    <source>
        <dbReference type="ARBA" id="ARBA00005378"/>
    </source>
</evidence>
<organism evidence="13 14">
    <name type="scientific">Cucumis melo var. makuwa</name>
    <name type="common">Oriental melon</name>
    <dbReference type="NCBI Taxonomy" id="1194695"/>
    <lineage>
        <taxon>Eukaryota</taxon>
        <taxon>Viridiplantae</taxon>
        <taxon>Streptophyta</taxon>
        <taxon>Embryophyta</taxon>
        <taxon>Tracheophyta</taxon>
        <taxon>Spermatophyta</taxon>
        <taxon>Magnoliopsida</taxon>
        <taxon>eudicotyledons</taxon>
        <taxon>Gunneridae</taxon>
        <taxon>Pentapetalae</taxon>
        <taxon>rosids</taxon>
        <taxon>fabids</taxon>
        <taxon>Cucurbitales</taxon>
        <taxon>Cucurbitaceae</taxon>
        <taxon>Benincaseae</taxon>
        <taxon>Cucumis</taxon>
    </lineage>
</organism>
<dbReference type="InterPro" id="IPR008921">
    <property type="entry name" value="DNA_pol3_clamp-load_cplx_C"/>
</dbReference>
<evidence type="ECO:0000256" key="6">
    <source>
        <dbReference type="ARBA" id="ARBA00022670"/>
    </source>
</evidence>
<evidence type="ECO:0000256" key="11">
    <source>
        <dbReference type="ARBA" id="ARBA00023242"/>
    </source>
</evidence>
<dbReference type="GO" id="GO:0003677">
    <property type="term" value="F:DNA binding"/>
    <property type="evidence" value="ECO:0007669"/>
    <property type="project" value="InterPro"/>
</dbReference>
<dbReference type="Gene3D" id="1.10.8.60">
    <property type="match status" value="1"/>
</dbReference>
<evidence type="ECO:0000256" key="2">
    <source>
        <dbReference type="ARBA" id="ARBA00004123"/>
    </source>
</evidence>
<dbReference type="GO" id="GO:0005663">
    <property type="term" value="C:DNA replication factor C complex"/>
    <property type="evidence" value="ECO:0007669"/>
    <property type="project" value="TreeGrafter"/>
</dbReference>
<evidence type="ECO:0000259" key="12">
    <source>
        <dbReference type="PROSITE" id="PS50600"/>
    </source>
</evidence>
<dbReference type="SUPFAM" id="SSF48019">
    <property type="entry name" value="post-AAA+ oligomerization domain-like"/>
    <property type="match status" value="1"/>
</dbReference>
<evidence type="ECO:0000256" key="1">
    <source>
        <dbReference type="ARBA" id="ARBA00002386"/>
    </source>
</evidence>
<dbReference type="FunFam" id="3.40.50.300:FF:000129">
    <property type="entry name" value="Replication factor C subunit 5"/>
    <property type="match status" value="1"/>
</dbReference>
<dbReference type="FunFam" id="1.10.8.60:FF:000032">
    <property type="entry name" value="Replication factor C subunit 4"/>
    <property type="match status" value="1"/>
</dbReference>
<dbReference type="Gene3D" id="3.40.395.10">
    <property type="entry name" value="Adenoviral Proteinase, Chain A"/>
    <property type="match status" value="1"/>
</dbReference>
<dbReference type="SUPFAM" id="SSF52540">
    <property type="entry name" value="P-loop containing nucleoside triphosphate hydrolases"/>
    <property type="match status" value="1"/>
</dbReference>
<comment type="subcellular location">
    <subcellularLocation>
        <location evidence="2">Nucleus</location>
    </subcellularLocation>
</comment>
<dbReference type="InterPro" id="IPR047854">
    <property type="entry name" value="RFC_lid"/>
</dbReference>
<dbReference type="AlphaFoldDB" id="A0A5A7UDC8"/>
<dbReference type="GO" id="GO:0006281">
    <property type="term" value="P:DNA repair"/>
    <property type="evidence" value="ECO:0007669"/>
    <property type="project" value="TreeGrafter"/>
</dbReference>
<dbReference type="CDD" id="cd00009">
    <property type="entry name" value="AAA"/>
    <property type="match status" value="1"/>
</dbReference>
<evidence type="ECO:0000256" key="8">
    <source>
        <dbReference type="ARBA" id="ARBA00022741"/>
    </source>
</evidence>
<dbReference type="PANTHER" id="PTHR11669:SF20">
    <property type="entry name" value="REPLICATION FACTOR C SUBUNIT 4"/>
    <property type="match status" value="1"/>
</dbReference>
<evidence type="ECO:0000256" key="10">
    <source>
        <dbReference type="ARBA" id="ARBA00022840"/>
    </source>
</evidence>
<dbReference type="InterPro" id="IPR050238">
    <property type="entry name" value="DNA_Rep/Repair_Clamp_Loader"/>
</dbReference>
<dbReference type="InterPro" id="IPR027417">
    <property type="entry name" value="P-loop_NTPase"/>
</dbReference>
<feature type="domain" description="Ubiquitin-like protease family profile" evidence="12">
    <location>
        <begin position="787"/>
        <end position="1005"/>
    </location>
</feature>
<dbReference type="InterPro" id="IPR038765">
    <property type="entry name" value="Papain-like_cys_pep_sf"/>
</dbReference>
<dbReference type="Pfam" id="PF21960">
    <property type="entry name" value="RCF1-5-like_lid"/>
    <property type="match status" value="1"/>
</dbReference>
<dbReference type="GO" id="GO:0016887">
    <property type="term" value="F:ATP hydrolysis activity"/>
    <property type="evidence" value="ECO:0007669"/>
    <property type="project" value="InterPro"/>
</dbReference>
<reference evidence="13 14" key="1">
    <citation type="submission" date="2019-08" db="EMBL/GenBank/DDBJ databases">
        <title>Draft genome sequences of two oriental melons (Cucumis melo L. var makuwa).</title>
        <authorList>
            <person name="Kwon S.-Y."/>
        </authorList>
    </citation>
    <scope>NUCLEOTIDE SEQUENCE [LARGE SCALE GENOMIC DNA]</scope>
    <source>
        <strain evidence="14">cv. SW 3</strain>
        <tissue evidence="13">Leaf</tissue>
    </source>
</reference>
<comment type="caution">
    <text evidence="13">The sequence shown here is derived from an EMBL/GenBank/DDBJ whole genome shotgun (WGS) entry which is preliminary data.</text>
</comment>
<evidence type="ECO:0000256" key="3">
    <source>
        <dbReference type="ARBA" id="ARBA00005234"/>
    </source>
</evidence>
<proteinExistence type="inferred from homology"/>
<dbReference type="EMBL" id="SSTE01010863">
    <property type="protein sequence ID" value="KAA0052206.1"/>
    <property type="molecule type" value="Genomic_DNA"/>
</dbReference>
<dbReference type="GO" id="GO:0005524">
    <property type="term" value="F:ATP binding"/>
    <property type="evidence" value="ECO:0007669"/>
    <property type="project" value="UniProtKB-KW"/>
</dbReference>
<dbReference type="Gene3D" id="1.20.272.10">
    <property type="match status" value="1"/>
</dbReference>
<comment type="subunit">
    <text evidence="5">Heterotetramer of subunits RFC2, RFC3, RFC4 and RFC5 that can form a complex with RFC1.</text>
</comment>
<dbReference type="GO" id="GO:0005634">
    <property type="term" value="C:nucleus"/>
    <property type="evidence" value="ECO:0007669"/>
    <property type="project" value="UniProtKB-SubCell"/>
</dbReference>
<evidence type="ECO:0000256" key="5">
    <source>
        <dbReference type="ARBA" id="ARBA00011480"/>
    </source>
</evidence>
<dbReference type="InterPro" id="IPR015410">
    <property type="entry name" value="DUF1985"/>
</dbReference>
<keyword evidence="7" id="KW-0235">DNA replication</keyword>
<protein>
    <submittedName>
        <fullName evidence="13">Replication factor C subunit 4</fullName>
    </submittedName>
</protein>
<evidence type="ECO:0000313" key="14">
    <source>
        <dbReference type="Proteomes" id="UP000321393"/>
    </source>
</evidence>
<dbReference type="Pfam" id="PF09331">
    <property type="entry name" value="DUF1985"/>
    <property type="match status" value="1"/>
</dbReference>
<dbReference type="Pfam" id="PF00004">
    <property type="entry name" value="AAA"/>
    <property type="match status" value="1"/>
</dbReference>
<evidence type="ECO:0000313" key="13">
    <source>
        <dbReference type="EMBL" id="KAA0052206.1"/>
    </source>
</evidence>
<gene>
    <name evidence="13" type="ORF">E6C27_scaffold207G00170</name>
</gene>
<dbReference type="PROSITE" id="PS50600">
    <property type="entry name" value="ULP_PROTEASE"/>
    <property type="match status" value="1"/>
</dbReference>
<keyword evidence="8" id="KW-0547">Nucleotide-binding</keyword>
<dbReference type="InterPro" id="IPR003593">
    <property type="entry name" value="AAA+_ATPase"/>
</dbReference>
<keyword evidence="9" id="KW-0378">Hydrolase</keyword>
<keyword evidence="6" id="KW-0645">Protease</keyword>
<evidence type="ECO:0000256" key="9">
    <source>
        <dbReference type="ARBA" id="ARBA00022801"/>
    </source>
</evidence>
<comment type="similarity">
    <text evidence="4">Belongs to the activator 1 small subunits family.</text>
</comment>
<dbReference type="SMART" id="SM00382">
    <property type="entry name" value="AAA"/>
    <property type="match status" value="1"/>
</dbReference>
<dbReference type="InterPro" id="IPR013748">
    <property type="entry name" value="Rep_factorC_C"/>
</dbReference>
<dbReference type="GO" id="GO:0006261">
    <property type="term" value="P:DNA-templated DNA replication"/>
    <property type="evidence" value="ECO:0007669"/>
    <property type="project" value="TreeGrafter"/>
</dbReference>
<accession>A0A5A7UDC8</accession>
<keyword evidence="10" id="KW-0067">ATP-binding</keyword>
<comment type="similarity">
    <text evidence="3">Belongs to the peptidase C48 family.</text>
</comment>
<dbReference type="STRING" id="1194695.A0A5A7UDC8"/>
<sequence length="1037" mass="118483">MGGKIVRFPFPSFQFTCFSESVALSQPLFIFPIDSRPKQVKDVAHQDEVVRVLTNTLETASCPHMLFYGPPGTGKTTTALAISHQLFGPELYKSRVLELNASDDRGINVVRTKIKDFAGVAVSSGQRQGGYPCPPFKIIILDEADSMTEDAQNALRRTMETHSKVTRFFFICNYISRIIEPLASRCAKFRFKPLSEEVMSKRILHISNEEGLSLDGEALSTLSSMSQGDLRRAITYLQSAARLFGSSISSKDLVNVSGIIPREVVDALFTACKSGNFDTANKEVNNVLAEGYPVAQMLSQIFEVVIEDNDLQDEQKARICKKLAEADKCLVDGADEYLQLLDVILRLFVCRRSSSAFRRFSFSNLRINFERVLLFQREFNIVTGLWGPKEDYIQLGGNSRLLEKFFKDKDCVYVSDLEDIFLEYEGDDDDIVKLALVYFIEISLLGKDRRTKVDIGFFKIADDWNSFNNYDWGRIVFVRTLSALKRALDKQYAKGKKKSTQTKKYTINGFPHALQVWAYESIPTIIGCGVDKVNDHAIPRMLRWVCQQSPKSQTISQVFDSPMFIIKAVIEMTPEEEQLKIASGELFENFRSSTIIQSKNGGSKRVREVVNDEDELKKSKKQKSKIKMKKAIRNLQDRVAVVEGQLNTIKSDIDELKGLMSTILKHIGLQRKGDEGDHKVSEGLEDEHIEVKKKGDEDVLEKKVDIGLEEPIDVVDDEDVIEIEPFLTQRPHVRPARRKRASVYLSTPFTTLPKRSLTSTTSTSESEAIVYDPMHKILDVHLDRLRAWITDKRTDDELRETFHGKKSKAFFRDLFMCRRWLSDEHLDALFLFIRLKIKAAGIPSSQNFTTADTIFMRILVSKWPLYKECIKENRPFDWDEEYRLVDYVVGSKVDFQDPWASVDYVYSPFNVHGNHWVLLCLDLVSCQVKVWDSLPSLTTAEEMTNILLPIRQLVPKLLDSTGFFDRRGRSSTYKEPWPVVIVDPIPLQRNNCDCGVFAIKYFEYIAAGVGLDTLCQENMSYFRKQLAFQVWTNTPMY</sequence>
<name>A0A5A7UDC8_CUCMM</name>
<dbReference type="SUPFAM" id="SSF54001">
    <property type="entry name" value="Cysteine proteinases"/>
    <property type="match status" value="1"/>
</dbReference>
<keyword evidence="11" id="KW-0539">Nucleus</keyword>
<dbReference type="Pfam" id="PF08542">
    <property type="entry name" value="Rep_fac_C"/>
    <property type="match status" value="1"/>
</dbReference>
<dbReference type="InterPro" id="IPR003653">
    <property type="entry name" value="Peptidase_C48_C"/>
</dbReference>
<dbReference type="GO" id="GO:0003689">
    <property type="term" value="F:DNA clamp loader activity"/>
    <property type="evidence" value="ECO:0007669"/>
    <property type="project" value="TreeGrafter"/>
</dbReference>
<dbReference type="GO" id="GO:0008234">
    <property type="term" value="F:cysteine-type peptidase activity"/>
    <property type="evidence" value="ECO:0007669"/>
    <property type="project" value="InterPro"/>
</dbReference>
<dbReference type="CDD" id="cd18140">
    <property type="entry name" value="HLD_clamp_RFC"/>
    <property type="match status" value="1"/>
</dbReference>
<dbReference type="PANTHER" id="PTHR11669">
    <property type="entry name" value="REPLICATION FACTOR C / DNA POLYMERASE III GAMMA-TAU SUBUNIT"/>
    <property type="match status" value="1"/>
</dbReference>
<comment type="function">
    <text evidence="1">May be involved in DNA replication and thus regulate cell proliferation.</text>
</comment>
<dbReference type="InterPro" id="IPR003959">
    <property type="entry name" value="ATPase_AAA_core"/>
</dbReference>
<dbReference type="Pfam" id="PF02902">
    <property type="entry name" value="Peptidase_C48"/>
    <property type="match status" value="1"/>
</dbReference>
<dbReference type="FunFam" id="1.20.272.10:FF:000016">
    <property type="entry name" value="Replication factor C subunit 4"/>
    <property type="match status" value="1"/>
</dbReference>
<dbReference type="GO" id="GO:0006508">
    <property type="term" value="P:proteolysis"/>
    <property type="evidence" value="ECO:0007669"/>
    <property type="project" value="UniProtKB-KW"/>
</dbReference>
<evidence type="ECO:0000256" key="7">
    <source>
        <dbReference type="ARBA" id="ARBA00022705"/>
    </source>
</evidence>
<dbReference type="NCBIfam" id="NF001679">
    <property type="entry name" value="PRK00440.1"/>
    <property type="match status" value="1"/>
</dbReference>
<dbReference type="Gene3D" id="3.40.50.300">
    <property type="entry name" value="P-loop containing nucleotide triphosphate hydrolases"/>
    <property type="match status" value="1"/>
</dbReference>
<dbReference type="Proteomes" id="UP000321393">
    <property type="component" value="Unassembled WGS sequence"/>
</dbReference>
<dbReference type="OrthoDB" id="4199794at2759"/>